<name>A0A6M3K1Y8_9ZZZZ</name>
<dbReference type="AlphaFoldDB" id="A0A6M3K1Y8"/>
<sequence length="138" mass="16780">MYIPDHFKLYELLPKSYYKKDNRLWNIFDDRLLITIDNLRNKYGKMLVNDWYWKGENQYRGWRPFDCKVGAEFSQHKFGRAVDLILLEVDVNMVRKEIIDNQFSEDFKYITCMEDNTSWLHIDVRNHNKKNGILIVLP</sequence>
<protein>
    <submittedName>
        <fullName evidence="1">Putative peptidase</fullName>
    </submittedName>
</protein>
<reference evidence="1" key="1">
    <citation type="submission" date="2020-03" db="EMBL/GenBank/DDBJ databases">
        <title>The deep terrestrial virosphere.</title>
        <authorList>
            <person name="Holmfeldt K."/>
            <person name="Nilsson E."/>
            <person name="Simone D."/>
            <person name="Lopez-Fernandez M."/>
            <person name="Wu X."/>
            <person name="de Brujin I."/>
            <person name="Lundin D."/>
            <person name="Andersson A."/>
            <person name="Bertilsson S."/>
            <person name="Dopson M."/>
        </authorList>
    </citation>
    <scope>NUCLEOTIDE SEQUENCE</scope>
    <source>
        <strain evidence="1">MM415A01741</strain>
    </source>
</reference>
<accession>A0A6M3K1Y8</accession>
<dbReference type="InterPro" id="IPR009045">
    <property type="entry name" value="Zn_M74/Hedgehog-like"/>
</dbReference>
<organism evidence="1">
    <name type="scientific">viral metagenome</name>
    <dbReference type="NCBI Taxonomy" id="1070528"/>
    <lineage>
        <taxon>unclassified sequences</taxon>
        <taxon>metagenomes</taxon>
        <taxon>organismal metagenomes</taxon>
    </lineage>
</organism>
<gene>
    <name evidence="1" type="ORF">MM415A01741_0005</name>
</gene>
<dbReference type="Gene3D" id="3.30.1380.10">
    <property type="match status" value="1"/>
</dbReference>
<dbReference type="SUPFAM" id="SSF55166">
    <property type="entry name" value="Hedgehog/DD-peptidase"/>
    <property type="match status" value="1"/>
</dbReference>
<evidence type="ECO:0000313" key="1">
    <source>
        <dbReference type="EMBL" id="QJA75621.1"/>
    </source>
</evidence>
<proteinExistence type="predicted"/>
<dbReference type="EMBL" id="MT142175">
    <property type="protein sequence ID" value="QJA75621.1"/>
    <property type="molecule type" value="Genomic_DNA"/>
</dbReference>